<feature type="non-terminal residue" evidence="3">
    <location>
        <position position="124"/>
    </location>
</feature>
<gene>
    <name evidence="3" type="ORF">LITE_LOCUS33853</name>
</gene>
<evidence type="ECO:0000256" key="1">
    <source>
        <dbReference type="SAM" id="MobiDB-lite"/>
    </source>
</evidence>
<organism evidence="3 4">
    <name type="scientific">Linum tenue</name>
    <dbReference type="NCBI Taxonomy" id="586396"/>
    <lineage>
        <taxon>Eukaryota</taxon>
        <taxon>Viridiplantae</taxon>
        <taxon>Streptophyta</taxon>
        <taxon>Embryophyta</taxon>
        <taxon>Tracheophyta</taxon>
        <taxon>Spermatophyta</taxon>
        <taxon>Magnoliopsida</taxon>
        <taxon>eudicotyledons</taxon>
        <taxon>Gunneridae</taxon>
        <taxon>Pentapetalae</taxon>
        <taxon>rosids</taxon>
        <taxon>fabids</taxon>
        <taxon>Malpighiales</taxon>
        <taxon>Linaceae</taxon>
        <taxon>Linum</taxon>
    </lineage>
</organism>
<dbReference type="AlphaFoldDB" id="A0AAV0NL49"/>
<feature type="region of interest" description="Disordered" evidence="1">
    <location>
        <begin position="76"/>
        <end position="124"/>
    </location>
</feature>
<proteinExistence type="predicted"/>
<dbReference type="Pfam" id="PF13963">
    <property type="entry name" value="Transpos_assoc"/>
    <property type="match status" value="1"/>
</dbReference>
<feature type="compositionally biased region" description="Acidic residues" evidence="1">
    <location>
        <begin position="85"/>
        <end position="101"/>
    </location>
</feature>
<keyword evidence="4" id="KW-1185">Reference proteome</keyword>
<evidence type="ECO:0000313" key="4">
    <source>
        <dbReference type="Proteomes" id="UP001154282"/>
    </source>
</evidence>
<reference evidence="3" key="1">
    <citation type="submission" date="2022-08" db="EMBL/GenBank/DDBJ databases">
        <authorList>
            <person name="Gutierrez-Valencia J."/>
        </authorList>
    </citation>
    <scope>NUCLEOTIDE SEQUENCE</scope>
</reference>
<feature type="domain" description="Transposase-associated" evidence="2">
    <location>
        <begin position="6"/>
        <end position="80"/>
    </location>
</feature>
<accession>A0AAV0NL49</accession>
<comment type="caution">
    <text evidence="3">The sequence shown here is derived from an EMBL/GenBank/DDBJ whole genome shotgun (WGS) entry which is preliminary data.</text>
</comment>
<sequence>MASIDKSWMQLRNRSCLEYFNGVESFLDYAFANVVEEDMKIKCPCVDCDNLYRRERTQVQSHLLYRGIKRDYTKWEHHGERDDPTDSSSDEFEEEENEMQTDDIQGLLNDLRPHFGWDNDGVNE</sequence>
<dbReference type="EMBL" id="CAMGYJ010000008">
    <property type="protein sequence ID" value="CAI0459124.1"/>
    <property type="molecule type" value="Genomic_DNA"/>
</dbReference>
<dbReference type="Proteomes" id="UP001154282">
    <property type="component" value="Unassembled WGS sequence"/>
</dbReference>
<name>A0AAV0NL49_9ROSI</name>
<evidence type="ECO:0000259" key="2">
    <source>
        <dbReference type="Pfam" id="PF13963"/>
    </source>
</evidence>
<evidence type="ECO:0000313" key="3">
    <source>
        <dbReference type="EMBL" id="CAI0459124.1"/>
    </source>
</evidence>
<dbReference type="InterPro" id="IPR029480">
    <property type="entry name" value="Transpos_assoc"/>
</dbReference>
<protein>
    <recommendedName>
        <fullName evidence="2">Transposase-associated domain-containing protein</fullName>
    </recommendedName>
</protein>